<accession>A0A1G5DRC3</accession>
<dbReference type="EMBL" id="FMUT01000003">
    <property type="protein sequence ID" value="SCY17157.1"/>
    <property type="molecule type" value="Genomic_DNA"/>
</dbReference>
<comment type="caution">
    <text evidence="6">The sequence shown here is derived from an EMBL/GenBank/DDBJ whole genome shotgun (WGS) entry which is preliminary data.</text>
</comment>
<reference evidence="6 7" key="1">
    <citation type="submission" date="2016-10" db="EMBL/GenBank/DDBJ databases">
        <authorList>
            <person name="Varghese N."/>
            <person name="Submissions S."/>
        </authorList>
    </citation>
    <scope>NUCLEOTIDE SEQUENCE [LARGE SCALE GENOMIC DNA]</scope>
    <source>
        <strain evidence="6 7">CGMCC 1.6853</strain>
    </source>
</reference>
<dbReference type="RefSeq" id="WP_033631679.1">
    <property type="nucleotide sequence ID" value="NZ_CBCSIN010000006.1"/>
</dbReference>
<keyword evidence="7" id="KW-1185">Reference proteome</keyword>
<keyword evidence="4" id="KW-0808">Transferase</keyword>
<dbReference type="SUPFAM" id="SSF53756">
    <property type="entry name" value="UDP-Glycosyltransferase/glycogen phosphorylase"/>
    <property type="match status" value="1"/>
</dbReference>
<keyword evidence="3" id="KW-0328">Glycosyltransferase</keyword>
<proteinExistence type="predicted"/>
<organism evidence="6 7">
    <name type="scientific">Serratia nematodiphila</name>
    <dbReference type="NCBI Taxonomy" id="458197"/>
    <lineage>
        <taxon>Bacteria</taxon>
        <taxon>Pseudomonadati</taxon>
        <taxon>Pseudomonadota</taxon>
        <taxon>Gammaproteobacteria</taxon>
        <taxon>Enterobacterales</taxon>
        <taxon>Yersiniaceae</taxon>
        <taxon>Serratia</taxon>
    </lineage>
</organism>
<keyword evidence="2" id="KW-0997">Cell inner membrane</keyword>
<name>A0A1G5DRC3_9GAMM</name>
<dbReference type="InterPro" id="IPR009993">
    <property type="entry name" value="WecF"/>
</dbReference>
<evidence type="ECO:0000256" key="5">
    <source>
        <dbReference type="ARBA" id="ARBA00023136"/>
    </source>
</evidence>
<keyword evidence="1" id="KW-1003">Cell membrane</keyword>
<evidence type="ECO:0000313" key="6">
    <source>
        <dbReference type="EMBL" id="SCY17157.1"/>
    </source>
</evidence>
<evidence type="ECO:0000256" key="3">
    <source>
        <dbReference type="ARBA" id="ARBA00022676"/>
    </source>
</evidence>
<dbReference type="Proteomes" id="UP000183031">
    <property type="component" value="Unassembled WGS sequence"/>
</dbReference>
<dbReference type="Pfam" id="PF07429">
    <property type="entry name" value="Glyco_transf_56"/>
    <property type="match status" value="1"/>
</dbReference>
<evidence type="ECO:0000256" key="2">
    <source>
        <dbReference type="ARBA" id="ARBA00022519"/>
    </source>
</evidence>
<evidence type="ECO:0000256" key="1">
    <source>
        <dbReference type="ARBA" id="ARBA00022475"/>
    </source>
</evidence>
<evidence type="ECO:0000313" key="7">
    <source>
        <dbReference type="Proteomes" id="UP000183031"/>
    </source>
</evidence>
<gene>
    <name evidence="6" type="ORF">SAMN02927935_00934</name>
</gene>
<protein>
    <submittedName>
        <fullName evidence="6">4-alpha-L-fucosyltransferase glycosyl transferase group 56</fullName>
    </submittedName>
</protein>
<evidence type="ECO:0000256" key="4">
    <source>
        <dbReference type="ARBA" id="ARBA00022679"/>
    </source>
</evidence>
<keyword evidence="5" id="KW-0472">Membrane</keyword>
<sequence>MSTVHICPLDKFIPSFIEFVNEKFDPDEHTFWVYGDKVRFALPPADNVHYLGADLFGNVKPTLKLMKAIQRHDRVILHSFHGIKMALLLLLTPWVLKKCYWFIWGGDLYQYQIGKRNFKWRLTELLRRPAIKRMGNFVTYIKGDYELAKKWYGCTGRWHECLLYTSNVYKKNVIDERAAGEDGKTTILLGNSADPTNNHFSAFDILETYKNENIELVVPLSYGNKRYAAEVVAEGTRRFGEKFVPLTDFMPFQHYLALLGKVDIAVFNHHRQQAMGNTISLLGLKKTVFLNPGTTQWDFFQEKNIQVLDLQTFSLRSLSAAEKHDNEQKIEAYFSAENLTAQLKAVFTS</sequence>